<dbReference type="KEGG" id="acin:CBP34_04880"/>
<dbReference type="Proteomes" id="UP000194432">
    <property type="component" value="Chromosome 1"/>
</dbReference>
<dbReference type="AlphaFoldDB" id="A0A240TZW1"/>
<proteinExistence type="predicted"/>
<dbReference type="GO" id="GO:0016787">
    <property type="term" value="F:hydrolase activity"/>
    <property type="evidence" value="ECO:0007669"/>
    <property type="project" value="UniProtKB-KW"/>
</dbReference>
<dbReference type="PANTHER" id="PTHR31609:SF1">
    <property type="entry name" value="CARBOHYDRATE DEACETYLASE"/>
    <property type="match status" value="1"/>
</dbReference>
<evidence type="ECO:0008006" key="8">
    <source>
        <dbReference type="Google" id="ProtNLM"/>
    </source>
</evidence>
<evidence type="ECO:0000256" key="3">
    <source>
        <dbReference type="ARBA" id="ARBA00022801"/>
    </source>
</evidence>
<dbReference type="SUPFAM" id="SSF88713">
    <property type="entry name" value="Glycoside hydrolase/deacetylase"/>
    <property type="match status" value="1"/>
</dbReference>
<gene>
    <name evidence="6" type="ORF">CBP34_04880</name>
</gene>
<keyword evidence="5" id="KW-0119">Carbohydrate metabolism</keyword>
<evidence type="ECO:0000256" key="5">
    <source>
        <dbReference type="ARBA" id="ARBA00023277"/>
    </source>
</evidence>
<keyword evidence="7" id="KW-1185">Reference proteome</keyword>
<dbReference type="CDD" id="cd10807">
    <property type="entry name" value="YdjC_like_3"/>
    <property type="match status" value="1"/>
</dbReference>
<evidence type="ECO:0000256" key="1">
    <source>
        <dbReference type="ARBA" id="ARBA00001946"/>
    </source>
</evidence>
<evidence type="ECO:0000313" key="6">
    <source>
        <dbReference type="EMBL" id="ART51135.1"/>
    </source>
</evidence>
<dbReference type="Gene3D" id="3.20.20.370">
    <property type="entry name" value="Glycoside hydrolase/deacetylase"/>
    <property type="match status" value="1"/>
</dbReference>
<evidence type="ECO:0000313" key="7">
    <source>
        <dbReference type="Proteomes" id="UP000194432"/>
    </source>
</evidence>
<keyword evidence="3" id="KW-0378">Hydrolase</keyword>
<dbReference type="EMBL" id="CP021361">
    <property type="protein sequence ID" value="ART51135.1"/>
    <property type="molecule type" value="Genomic_DNA"/>
</dbReference>
<dbReference type="GO" id="GO:0005975">
    <property type="term" value="P:carbohydrate metabolic process"/>
    <property type="evidence" value="ECO:0007669"/>
    <property type="project" value="InterPro"/>
</dbReference>
<accession>A0A240TZW1</accession>
<dbReference type="InterPro" id="IPR011330">
    <property type="entry name" value="Glyco_hydro/deAcase_b/a-brl"/>
</dbReference>
<evidence type="ECO:0000256" key="4">
    <source>
        <dbReference type="ARBA" id="ARBA00022842"/>
    </source>
</evidence>
<dbReference type="Pfam" id="PF04794">
    <property type="entry name" value="YdjC"/>
    <property type="match status" value="1"/>
</dbReference>
<name>A0A240TZW1_9BURK</name>
<keyword evidence="4" id="KW-0460">Magnesium</keyword>
<dbReference type="InterPro" id="IPR006879">
    <property type="entry name" value="YdjC-like"/>
</dbReference>
<keyword evidence="2" id="KW-0479">Metal-binding</keyword>
<evidence type="ECO:0000256" key="2">
    <source>
        <dbReference type="ARBA" id="ARBA00022723"/>
    </source>
</evidence>
<dbReference type="GO" id="GO:0046872">
    <property type="term" value="F:metal ion binding"/>
    <property type="evidence" value="ECO:0007669"/>
    <property type="project" value="UniProtKB-KW"/>
</dbReference>
<organism evidence="6 7">
    <name type="scientific">Acidovorax carolinensis</name>
    <dbReference type="NCBI Taxonomy" id="553814"/>
    <lineage>
        <taxon>Bacteria</taxon>
        <taxon>Pseudomonadati</taxon>
        <taxon>Pseudomonadota</taxon>
        <taxon>Betaproteobacteria</taxon>
        <taxon>Burkholderiales</taxon>
        <taxon>Comamonadaceae</taxon>
        <taxon>Acidovorax</taxon>
    </lineage>
</organism>
<dbReference type="PANTHER" id="PTHR31609">
    <property type="entry name" value="YDJC DEACETYLASE FAMILY MEMBER"/>
    <property type="match status" value="1"/>
</dbReference>
<comment type="cofactor">
    <cofactor evidence="1">
        <name>Mg(2+)</name>
        <dbReference type="ChEBI" id="CHEBI:18420"/>
    </cofactor>
</comment>
<reference evidence="6 7" key="1">
    <citation type="submission" date="2017-05" db="EMBL/GenBank/DDBJ databases">
        <title>Polyphasic characterization of four soil-derived phenanthrene-degrading Acidovorax strains and proposal of Acidovorax phenanthrenivorans sp. nov.</title>
        <authorList>
            <person name="Singleton D.R."/>
            <person name="Lee J."/>
            <person name="Dickey A.N."/>
            <person name="Stroud A."/>
            <person name="Scholl E.H."/>
            <person name="Wright F.A."/>
            <person name="Aitken M.D."/>
        </authorList>
    </citation>
    <scope>NUCLEOTIDE SEQUENCE [LARGE SCALE GENOMIC DNA]</scope>
    <source>
        <strain evidence="6">NA3</strain>
    </source>
</reference>
<sequence>MAAGRDGVGAARSKHEAPQHSSWRRISLCVDDYGLHAGINQAVLALVHQGRAQAVSAMVGGPAWAAGAPALRALDPRQVEVGLHLDLTECPLQPALRRPLGPLIAMAYLRRLDSRALRIEICAQLDAFEQAMGRAPAYVDGHQHVHQLPMVRTLLLQELARRYPAGGLWLRATHSPQGAAHADSLTRFKSHAIAFLGANALSGLTRRQGLRQNARLLGVYDFAGGAQRYRARVQRWLHAARDGDLLMCHAGVPGTAPDALAGARQDEFAVLSAPDFEDALRAAHVRLQCMGQILLESLPNL</sequence>
<protein>
    <recommendedName>
        <fullName evidence="8">ChbG/HpnK family deacetylase</fullName>
    </recommendedName>
</protein>
<dbReference type="GO" id="GO:0019213">
    <property type="term" value="F:deacetylase activity"/>
    <property type="evidence" value="ECO:0007669"/>
    <property type="project" value="TreeGrafter"/>
</dbReference>